<dbReference type="GO" id="GO:0006271">
    <property type="term" value="P:DNA strand elongation involved in DNA replication"/>
    <property type="evidence" value="ECO:0007669"/>
    <property type="project" value="TreeGrafter"/>
</dbReference>
<dbReference type="GO" id="GO:0003677">
    <property type="term" value="F:DNA binding"/>
    <property type="evidence" value="ECO:0007669"/>
    <property type="project" value="UniProtKB-UniRule"/>
</dbReference>
<keyword evidence="6 15" id="KW-0235">DNA replication</keyword>
<evidence type="ECO:0000313" key="18">
    <source>
        <dbReference type="Proteomes" id="UP000001400"/>
    </source>
</evidence>
<dbReference type="GO" id="GO:0008310">
    <property type="term" value="F:single-stranded DNA 3'-5' DNA exonuclease activity"/>
    <property type="evidence" value="ECO:0007669"/>
    <property type="project" value="UniProtKB-EC"/>
</dbReference>
<dbReference type="GeneID" id="8827557"/>
<dbReference type="EC" id="3.1.11.1" evidence="15"/>
<sequence length="466" mass="53346">MDVRKEIVEELLKHEILVEPEVVDYIIEKGGLNYVPSFIELHKNSSFVSISSIKPPKIENKPKEKSDMTKPEAYEYDWDFKVLIDPGNIQSSGKVDDFRALFLDRYKRLSKYVRRNMQMRGATEIANMERGEVKIIGLVDDVRYTSRGSLSFYLEDPTGRVKCIAPQGEFLLNDEVIGVIGKYNEESNLIYVNEIVRPGFRKINKGRVTEEQIGAVIISDVHIGSKMFLQKNWEKFLDWLKSGKNGAEIVKYLIIGGDLVDGIGIYPNQEEELEILDIYKQYEALASYIQELPDYIKVIMIPGNHDLVRNAEPQPPLPSDVRALFNGNVEFLSNPTLFSLHGYKFLLYHGAAINDLVELIPGMNYEKIGSIMRNMLEMRHLYPPYGGKVPIAPLKRDFLAIDLVPDVFVTGHVHAFTYEKYKDVHIINASCWQAQTKYQKMMNFNPVPGKVALINFHTDEVKVLSF</sequence>
<dbReference type="Pfam" id="PF04042">
    <property type="entry name" value="DNA_pol_E_B"/>
    <property type="match status" value="1"/>
</dbReference>
<evidence type="ECO:0000313" key="17">
    <source>
        <dbReference type="EMBL" id="ADD08423.1"/>
    </source>
</evidence>
<protein>
    <recommendedName>
        <fullName evidence="15">DNA polymerase II small subunit</fullName>
        <shortName evidence="15">Pol II</shortName>
        <ecNumber evidence="15">2.7.7.7</ecNumber>
    </recommendedName>
    <alternativeName>
        <fullName evidence="15">Exodeoxyribonuclease small subunit</fullName>
        <ecNumber evidence="15">3.1.11.1</ecNumber>
    </alternativeName>
</protein>
<organism evidence="17 18">
    <name type="scientific">Aciduliprofundum boonei (strain DSM 19572 / T469)</name>
    <dbReference type="NCBI Taxonomy" id="439481"/>
    <lineage>
        <taxon>Archaea</taxon>
        <taxon>Methanobacteriati</taxon>
        <taxon>Thermoplasmatota</taxon>
        <taxon>DHVE2 group</taxon>
        <taxon>Candidatus Aciduliprofundum</taxon>
    </lineage>
</organism>
<dbReference type="NCBIfam" id="NF003118">
    <property type="entry name" value="PRK04036.1-3"/>
    <property type="match status" value="1"/>
</dbReference>
<dbReference type="InterPro" id="IPR011149">
    <property type="entry name" value="Pol2_small_arc"/>
</dbReference>
<feature type="domain" description="DNA polymerase alpha/delta/epsilon subunit B" evidence="16">
    <location>
        <begin position="216"/>
        <end position="412"/>
    </location>
</feature>
<dbReference type="SUPFAM" id="SSF56300">
    <property type="entry name" value="Metallo-dependent phosphatases"/>
    <property type="match status" value="1"/>
</dbReference>
<dbReference type="GO" id="GO:0003887">
    <property type="term" value="F:DNA-directed DNA polymerase activity"/>
    <property type="evidence" value="ECO:0007669"/>
    <property type="project" value="UniProtKB-UniRule"/>
</dbReference>
<reference evidence="17" key="1">
    <citation type="submission" date="2010-02" db="EMBL/GenBank/DDBJ databases">
        <title>Complete sequence of Aciduliprofundum boonei T469.</title>
        <authorList>
            <consortium name="US DOE Joint Genome Institute"/>
            <person name="Lucas S."/>
            <person name="Copeland A."/>
            <person name="Lapidus A."/>
            <person name="Cheng J.-F."/>
            <person name="Bruce D."/>
            <person name="Goodwin L."/>
            <person name="Pitluck S."/>
            <person name="Saunders E."/>
            <person name="Detter J.C."/>
            <person name="Han C."/>
            <person name="Tapia R."/>
            <person name="Land M."/>
            <person name="Hauser L."/>
            <person name="Kyrpides N."/>
            <person name="Mikhailova N."/>
            <person name="Flores G."/>
            <person name="Reysenbach A.-L."/>
            <person name="Woyke T."/>
        </authorList>
    </citation>
    <scope>NUCLEOTIDE SEQUENCE</scope>
    <source>
        <strain evidence="17">T469</strain>
    </source>
</reference>
<dbReference type="EC" id="2.7.7.7" evidence="15"/>
<evidence type="ECO:0000256" key="5">
    <source>
        <dbReference type="ARBA" id="ARBA00022695"/>
    </source>
</evidence>
<evidence type="ECO:0000256" key="2">
    <source>
        <dbReference type="ARBA" id="ARBA00006035"/>
    </source>
</evidence>
<comment type="similarity">
    <text evidence="2 15">Belongs to the DNA polymerase delta/II small subunit family.</text>
</comment>
<dbReference type="Proteomes" id="UP000001400">
    <property type="component" value="Chromosome"/>
</dbReference>
<comment type="catalytic activity">
    <reaction evidence="1 15">
        <text>Exonucleolytic cleavage in the 3'- to 5'-direction to yield nucleoside 5'-phosphates.</text>
        <dbReference type="EC" id="3.1.11.1"/>
    </reaction>
</comment>
<evidence type="ECO:0000256" key="6">
    <source>
        <dbReference type="ARBA" id="ARBA00022705"/>
    </source>
</evidence>
<evidence type="ECO:0000256" key="15">
    <source>
        <dbReference type="HAMAP-Rule" id="MF_00325"/>
    </source>
</evidence>
<dbReference type="PIRSF" id="PIRSF000803">
    <property type="entry name" value="Arc_Pol2_small"/>
    <property type="match status" value="1"/>
</dbReference>
<dbReference type="HAMAP" id="MF_00325">
    <property type="entry name" value="DNApol_II_A_arch"/>
    <property type="match status" value="1"/>
</dbReference>
<evidence type="ECO:0000256" key="7">
    <source>
        <dbReference type="ARBA" id="ARBA00022722"/>
    </source>
</evidence>
<keyword evidence="8 15" id="KW-0378">Hydrolase</keyword>
<keyword evidence="7 15" id="KW-0540">Nuclease</keyword>
<evidence type="ECO:0000256" key="10">
    <source>
        <dbReference type="ARBA" id="ARBA00022932"/>
    </source>
</evidence>
<evidence type="ECO:0000256" key="14">
    <source>
        <dbReference type="ARBA" id="ARBA00049244"/>
    </source>
</evidence>
<dbReference type="KEGG" id="abi:Aboo_0612"/>
<dbReference type="PANTHER" id="PTHR10416:SF0">
    <property type="entry name" value="DNA POLYMERASE DELTA SUBUNIT 2"/>
    <property type="match status" value="1"/>
</dbReference>
<evidence type="ECO:0000256" key="11">
    <source>
        <dbReference type="ARBA" id="ARBA00023125"/>
    </source>
</evidence>
<gene>
    <name evidence="15" type="primary">polB</name>
    <name evidence="17" type="ordered locus">Aboo_0612</name>
</gene>
<name>B5I9U6_ACIB4</name>
<keyword evidence="11 15" id="KW-0238">DNA-binding</keyword>
<keyword evidence="10 15" id="KW-0239">DNA-directed DNA polymerase</keyword>
<keyword evidence="12 15" id="KW-0511">Multifunctional enzyme</keyword>
<dbReference type="InterPro" id="IPR007185">
    <property type="entry name" value="DNA_pol_a/d/e_bsu"/>
</dbReference>
<accession>B5I9U6</accession>
<dbReference type="InterPro" id="IPR029052">
    <property type="entry name" value="Metallo-depent_PP-like"/>
</dbReference>
<dbReference type="HOGENOM" id="CLU_027850_1_0_2"/>
<dbReference type="OrthoDB" id="372039at2157"/>
<keyword evidence="18" id="KW-1185">Reference proteome</keyword>
<dbReference type="eggNOG" id="arCOG04455">
    <property type="taxonomic scope" value="Archaea"/>
</dbReference>
<dbReference type="CDD" id="cd07386">
    <property type="entry name" value="MPP_DNA_pol_II_small_archeal_C"/>
    <property type="match status" value="1"/>
</dbReference>
<dbReference type="AlphaFoldDB" id="B5I9U6"/>
<comment type="function">
    <text evidence="13 15">Possesses two activities: a DNA synthesis (polymerase) and an exonucleolytic activity that degrades single-stranded DNA in the 3' to 5' direction. Has a template-primer preference which is characteristic of a replicative DNA polymerase.</text>
</comment>
<dbReference type="PANTHER" id="PTHR10416">
    <property type="entry name" value="DNA POLYMERASE DELTA SUBUNIT 2"/>
    <property type="match status" value="1"/>
</dbReference>
<evidence type="ECO:0000259" key="16">
    <source>
        <dbReference type="Pfam" id="PF04042"/>
    </source>
</evidence>
<evidence type="ECO:0000256" key="13">
    <source>
        <dbReference type="ARBA" id="ARBA00024817"/>
    </source>
</evidence>
<evidence type="ECO:0000256" key="3">
    <source>
        <dbReference type="ARBA" id="ARBA00011315"/>
    </source>
</evidence>
<keyword evidence="9 15" id="KW-0269">Exonuclease</keyword>
<evidence type="ECO:0000256" key="4">
    <source>
        <dbReference type="ARBA" id="ARBA00022679"/>
    </source>
</evidence>
<dbReference type="STRING" id="439481.Aboo_0612"/>
<dbReference type="EMBL" id="CP001941">
    <property type="protein sequence ID" value="ADD08423.1"/>
    <property type="molecule type" value="Genomic_DNA"/>
</dbReference>
<dbReference type="Gene3D" id="3.60.21.50">
    <property type="match status" value="1"/>
</dbReference>
<dbReference type="GO" id="GO:0042575">
    <property type="term" value="C:DNA polymerase complex"/>
    <property type="evidence" value="ECO:0007669"/>
    <property type="project" value="TreeGrafter"/>
</dbReference>
<dbReference type="RefSeq" id="WP_008082174.1">
    <property type="nucleotide sequence ID" value="NC_013926.1"/>
</dbReference>
<dbReference type="InterPro" id="IPR024826">
    <property type="entry name" value="DNA_pol_delta/II_ssu"/>
</dbReference>
<comment type="subunit">
    <text evidence="3 15">Heterodimer of a large subunit and a small subunit.</text>
</comment>
<evidence type="ECO:0000256" key="9">
    <source>
        <dbReference type="ARBA" id="ARBA00022839"/>
    </source>
</evidence>
<proteinExistence type="inferred from homology"/>
<evidence type="ECO:0000256" key="8">
    <source>
        <dbReference type="ARBA" id="ARBA00022801"/>
    </source>
</evidence>
<evidence type="ECO:0000256" key="1">
    <source>
        <dbReference type="ARBA" id="ARBA00000563"/>
    </source>
</evidence>
<comment type="catalytic activity">
    <reaction evidence="14 15">
        <text>DNA(n) + a 2'-deoxyribonucleoside 5'-triphosphate = DNA(n+1) + diphosphate</text>
        <dbReference type="Rhea" id="RHEA:22508"/>
        <dbReference type="Rhea" id="RHEA-COMP:17339"/>
        <dbReference type="Rhea" id="RHEA-COMP:17340"/>
        <dbReference type="ChEBI" id="CHEBI:33019"/>
        <dbReference type="ChEBI" id="CHEBI:61560"/>
        <dbReference type="ChEBI" id="CHEBI:173112"/>
        <dbReference type="EC" id="2.7.7.7"/>
    </reaction>
</comment>
<dbReference type="GO" id="GO:0006308">
    <property type="term" value="P:DNA catabolic process"/>
    <property type="evidence" value="ECO:0007669"/>
    <property type="project" value="UniProtKB-UniRule"/>
</dbReference>
<keyword evidence="5 15" id="KW-0548">Nucleotidyltransferase</keyword>
<keyword evidence="4 15" id="KW-0808">Transferase</keyword>
<evidence type="ECO:0000256" key="12">
    <source>
        <dbReference type="ARBA" id="ARBA00023268"/>
    </source>
</evidence>